<dbReference type="InterPro" id="IPR026134">
    <property type="entry name" value="MDFI/MDFIC"/>
</dbReference>
<proteinExistence type="inferred from homology"/>
<comment type="similarity">
    <text evidence="1">Belongs to the MDFI family.</text>
</comment>
<evidence type="ECO:0000313" key="3">
    <source>
        <dbReference type="Ensembl" id="ENSPMRP00000029666.1"/>
    </source>
</evidence>
<dbReference type="GO" id="GO:0010468">
    <property type="term" value="P:regulation of gene expression"/>
    <property type="evidence" value="ECO:0007669"/>
    <property type="project" value="UniProtKB-ARBA"/>
</dbReference>
<keyword evidence="4" id="KW-1185">Reference proteome</keyword>
<dbReference type="PANTHER" id="PTHR15304">
    <property type="entry name" value="MYOD FAMILY INHIBITOR"/>
    <property type="match status" value="1"/>
</dbReference>
<evidence type="ECO:0000256" key="2">
    <source>
        <dbReference type="SAM" id="MobiDB-lite"/>
    </source>
</evidence>
<evidence type="ECO:0000256" key="1">
    <source>
        <dbReference type="ARBA" id="ARBA00025778"/>
    </source>
</evidence>
<evidence type="ECO:0000313" key="4">
    <source>
        <dbReference type="Proteomes" id="UP000472272"/>
    </source>
</evidence>
<dbReference type="Ensembl" id="ENSPMRT00000031465.1">
    <property type="protein sequence ID" value="ENSPMRP00000029666.1"/>
    <property type="gene ID" value="ENSPMRG00000019185.1"/>
</dbReference>
<dbReference type="PANTHER" id="PTHR15304:SF4">
    <property type="entry name" value="MYOD FAMILY INHIBITOR-LIKE"/>
    <property type="match status" value="1"/>
</dbReference>
<dbReference type="GeneTree" id="ENSGT00940000158685"/>
<protein>
    <recommendedName>
        <fullName evidence="5">MyoD family inhibitor domain containing</fullName>
    </recommendedName>
</protein>
<feature type="region of interest" description="Disordered" evidence="2">
    <location>
        <begin position="1"/>
        <end position="31"/>
    </location>
</feature>
<reference evidence="3" key="3">
    <citation type="submission" date="2025-09" db="UniProtKB">
        <authorList>
            <consortium name="Ensembl"/>
        </authorList>
    </citation>
    <scope>IDENTIFICATION</scope>
</reference>
<reference evidence="3" key="2">
    <citation type="submission" date="2025-08" db="UniProtKB">
        <authorList>
            <consortium name="Ensembl"/>
        </authorList>
    </citation>
    <scope>IDENTIFICATION</scope>
</reference>
<dbReference type="Proteomes" id="UP000472272">
    <property type="component" value="Chromosome 17"/>
</dbReference>
<dbReference type="Pfam" id="PF15316">
    <property type="entry name" value="MDFI"/>
    <property type="match status" value="1"/>
</dbReference>
<dbReference type="AlphaFoldDB" id="A0A670JYM4"/>
<feature type="compositionally biased region" description="Low complexity" evidence="2">
    <location>
        <begin position="13"/>
        <end position="31"/>
    </location>
</feature>
<reference evidence="3 4" key="1">
    <citation type="journal article" date="2019" name="Proc. Natl. Acad. Sci. U.S.A.">
        <title>Regulatory changes in pterin and carotenoid genes underlie balanced color polymorphisms in the wall lizard.</title>
        <authorList>
            <person name="Andrade P."/>
            <person name="Pinho C."/>
            <person name="Perez I de Lanuza G."/>
            <person name="Afonso S."/>
            <person name="Brejcha J."/>
            <person name="Rubin C.J."/>
            <person name="Wallerman O."/>
            <person name="Pereira P."/>
            <person name="Sabatino S.J."/>
            <person name="Bellati A."/>
            <person name="Pellitteri-Rosa D."/>
            <person name="Bosakova Z."/>
            <person name="Bunikis I."/>
            <person name="Carretero M.A."/>
            <person name="Feiner N."/>
            <person name="Marsik P."/>
            <person name="Pauperio F."/>
            <person name="Salvi D."/>
            <person name="Soler L."/>
            <person name="While G.M."/>
            <person name="Uller T."/>
            <person name="Font E."/>
            <person name="Andersson L."/>
            <person name="Carneiro M."/>
        </authorList>
    </citation>
    <scope>NUCLEOTIDE SEQUENCE</scope>
</reference>
<evidence type="ECO:0008006" key="5">
    <source>
        <dbReference type="Google" id="ProtNLM"/>
    </source>
</evidence>
<sequence length="249" mass="25728">MSRGTDELAAALSARRGPRASGPRRACQAAPPHSPAAAAAAAAAGPCCIFLASLPSSSSGQAAPRNHGQWPGMVGAAVRQHLESQMVSTSGFANLGSGSKLFLIFIHSFHLKTKNTPSLPRDEFLDRSGLHAKVQWHSEVKICPEGNFCYVGSLGNFGEIPRFSSSPFLSPPPDRCAHCALACLFCEFMSLCSLALDCGGCGGCLESCCGEAGGGNCPCGLGCGMLQDCCGSSDCLEICLECCSICFPA</sequence>
<name>A0A670JYM4_PODMU</name>
<accession>A0A670JYM4</accession>
<organism evidence="3 4">
    <name type="scientific">Podarcis muralis</name>
    <name type="common">Wall lizard</name>
    <name type="synonym">Lacerta muralis</name>
    <dbReference type="NCBI Taxonomy" id="64176"/>
    <lineage>
        <taxon>Eukaryota</taxon>
        <taxon>Metazoa</taxon>
        <taxon>Chordata</taxon>
        <taxon>Craniata</taxon>
        <taxon>Vertebrata</taxon>
        <taxon>Euteleostomi</taxon>
        <taxon>Lepidosauria</taxon>
        <taxon>Squamata</taxon>
        <taxon>Bifurcata</taxon>
        <taxon>Unidentata</taxon>
        <taxon>Episquamata</taxon>
        <taxon>Laterata</taxon>
        <taxon>Lacertibaenia</taxon>
        <taxon>Lacertidae</taxon>
        <taxon>Podarcis</taxon>
    </lineage>
</organism>